<evidence type="ECO:0000256" key="4">
    <source>
        <dbReference type="SAM" id="SignalP"/>
    </source>
</evidence>
<evidence type="ECO:0000313" key="6">
    <source>
        <dbReference type="Ensembl" id="ENSMMDP00005019911.1"/>
    </source>
</evidence>
<dbReference type="PROSITE" id="PS01186">
    <property type="entry name" value="EGF_2"/>
    <property type="match status" value="1"/>
</dbReference>
<dbReference type="Pfam" id="PF23344">
    <property type="entry name" value="ZP-N"/>
    <property type="match status" value="1"/>
</dbReference>
<feature type="signal peptide" evidence="4">
    <location>
        <begin position="1"/>
        <end position="24"/>
    </location>
</feature>
<keyword evidence="3" id="KW-1133">Transmembrane helix</keyword>
<dbReference type="InterPro" id="IPR055356">
    <property type="entry name" value="ZP-N"/>
</dbReference>
<keyword evidence="3" id="KW-0812">Transmembrane</keyword>
<feature type="domain" description="ZP" evidence="5">
    <location>
        <begin position="67"/>
        <end position="334"/>
    </location>
</feature>
<dbReference type="Gene3D" id="2.60.40.4100">
    <property type="entry name" value="Zona pellucida, ZP-C domain"/>
    <property type="match status" value="1"/>
</dbReference>
<gene>
    <name evidence="6" type="primary">zpd</name>
</gene>
<keyword evidence="3" id="KW-0472">Membrane</keyword>
<feature type="chain" id="PRO_5025640179" evidence="4">
    <location>
        <begin position="25"/>
        <end position="400"/>
    </location>
</feature>
<evidence type="ECO:0000256" key="3">
    <source>
        <dbReference type="SAM" id="Phobius"/>
    </source>
</evidence>
<keyword evidence="2" id="KW-1015">Disulfide bond</keyword>
<dbReference type="Proteomes" id="UP000472263">
    <property type="component" value="Chromosome 6"/>
</dbReference>
<dbReference type="Gene3D" id="2.60.40.3210">
    <property type="entry name" value="Zona pellucida, ZP-N domain"/>
    <property type="match status" value="1"/>
</dbReference>
<accession>A0A667YF81</accession>
<reference evidence="6" key="3">
    <citation type="submission" date="2025-09" db="UniProtKB">
        <authorList>
            <consortium name="Ensembl"/>
        </authorList>
    </citation>
    <scope>IDENTIFICATION</scope>
</reference>
<dbReference type="SMART" id="SM00241">
    <property type="entry name" value="ZP"/>
    <property type="match status" value="1"/>
</dbReference>
<reference evidence="6" key="1">
    <citation type="submission" date="2019-06" db="EMBL/GenBank/DDBJ databases">
        <authorList>
            <consortium name="Wellcome Sanger Institute Data Sharing"/>
        </authorList>
    </citation>
    <scope>NUCLEOTIDE SEQUENCE [LARGE SCALE GENOMIC DNA]</scope>
</reference>
<dbReference type="FunCoup" id="A0A667YF81">
    <property type="interactions" value="6"/>
</dbReference>
<dbReference type="InterPro" id="IPR001507">
    <property type="entry name" value="ZP_dom"/>
</dbReference>
<dbReference type="PROSITE" id="PS51034">
    <property type="entry name" value="ZP_2"/>
    <property type="match status" value="1"/>
</dbReference>
<keyword evidence="1 4" id="KW-0732">Signal</keyword>
<dbReference type="InterPro" id="IPR055355">
    <property type="entry name" value="ZP-C"/>
</dbReference>
<evidence type="ECO:0000313" key="7">
    <source>
        <dbReference type="Proteomes" id="UP000472263"/>
    </source>
</evidence>
<dbReference type="Ensembl" id="ENSMMDT00005020383.1">
    <property type="protein sequence ID" value="ENSMMDP00005019911.1"/>
    <property type="gene ID" value="ENSMMDG00005009847.1"/>
</dbReference>
<name>A0A667YF81_9TELE</name>
<keyword evidence="7" id="KW-1185">Reference proteome</keyword>
<evidence type="ECO:0000256" key="2">
    <source>
        <dbReference type="ARBA" id="ARBA00023157"/>
    </source>
</evidence>
<dbReference type="OrthoDB" id="9987373at2759"/>
<evidence type="ECO:0000259" key="5">
    <source>
        <dbReference type="PROSITE" id="PS51034"/>
    </source>
</evidence>
<dbReference type="GeneTree" id="ENSGT00940000167365"/>
<feature type="transmembrane region" description="Helical" evidence="3">
    <location>
        <begin position="362"/>
        <end position="387"/>
    </location>
</feature>
<organism evidence="6 7">
    <name type="scientific">Myripristis murdjan</name>
    <name type="common">pinecone soldierfish</name>
    <dbReference type="NCBI Taxonomy" id="586833"/>
    <lineage>
        <taxon>Eukaryota</taxon>
        <taxon>Metazoa</taxon>
        <taxon>Chordata</taxon>
        <taxon>Craniata</taxon>
        <taxon>Vertebrata</taxon>
        <taxon>Euteleostomi</taxon>
        <taxon>Actinopterygii</taxon>
        <taxon>Neopterygii</taxon>
        <taxon>Teleostei</taxon>
        <taxon>Neoteleostei</taxon>
        <taxon>Acanthomorphata</taxon>
        <taxon>Holocentriformes</taxon>
        <taxon>Holocentridae</taxon>
        <taxon>Myripristis</taxon>
    </lineage>
</organism>
<dbReference type="AlphaFoldDB" id="A0A667YF81"/>
<dbReference type="InParanoid" id="A0A667YF81"/>
<dbReference type="Pfam" id="PF00100">
    <property type="entry name" value="Zona_pellucida"/>
    <property type="match status" value="1"/>
</dbReference>
<dbReference type="InterPro" id="IPR000742">
    <property type="entry name" value="EGF"/>
</dbReference>
<evidence type="ECO:0000256" key="1">
    <source>
        <dbReference type="ARBA" id="ARBA00022729"/>
    </source>
</evidence>
<protein>
    <submittedName>
        <fullName evidence="6">Zona pellucida glycoprotein d</fullName>
    </submittedName>
</protein>
<dbReference type="PANTHER" id="PTHR14002:SF53">
    <property type="entry name" value="UROMODULIN"/>
    <property type="match status" value="1"/>
</dbReference>
<sequence length="400" mass="44184">MLVLVLQLCALPMLLLGLTRPGFAGACRPELCTDPDRCLLAPDRTSCTCAFGFYAERCDRDAGIKVTCGKDFIAIRVLEDFFRYHNVPLEALHLPNSSCRAQRQVIAGDAFYTSRISTEQYAACGGKPLERNITHVSYSLSLLSDPQAVGNIIRDPLVKIDYTCVYPYIRTVSLPFPVIPFSSEKVMRVDELDATVQMLLYTDGSYSEAHRGAPTIELRDKVYVEVKVTEPAGFFLLRVDECWATQSSRPNASEDSAHTLLLDGCVSDQTVRFLGETRGQPGGNGESSAVRYSFDMFRFTAAPHDLYLHCTVQLCEPDDTEACKPNCKSISKREAVRAAPAAGLLSYGPIRIEMPHRPQSSIVAMAVLPVAGIWIVGLFLIVLITVAKAGRRRLARLQEH</sequence>
<reference evidence="6" key="2">
    <citation type="submission" date="2025-08" db="UniProtKB">
        <authorList>
            <consortium name="Ensembl"/>
        </authorList>
    </citation>
    <scope>IDENTIFICATION</scope>
</reference>
<dbReference type="InterPro" id="IPR042235">
    <property type="entry name" value="ZP-C_dom"/>
</dbReference>
<dbReference type="PANTHER" id="PTHR14002">
    <property type="entry name" value="ENDOGLIN/TGF-BETA RECEPTOR TYPE III"/>
    <property type="match status" value="1"/>
</dbReference>
<proteinExistence type="predicted"/>